<sequence>MVANWISFNVIDTERQDWARGWSALKTFTERELHARVPYGFKEGAFPLGTWVAEQRRAYGAGQMTGLRAQRLEKLGMVWNPADERFQENLEAAKAYYEQHWTLCAPRSATMLDRPVGQWLSNLRRAGALEGHPEWKTALEAVDAHWNPAWPAEWQRHYAALRELLTDEEDHSEVLPGFTVHGMDVGKWLAKQRQHTVWAGLMDGQRELLEAVGVVPLPPEQTEPAKAPKKAVSAFEKGVAALAQYKAREGSVKVPRAHVERLEDGSEVKLGVFLSNSKSRRAKLTADKLAALADLGLEWAATEGAV</sequence>
<dbReference type="PANTHER" id="PTHR33418">
    <property type="entry name" value="HELICASE-ASSOCIATED"/>
    <property type="match status" value="1"/>
</dbReference>
<feature type="domain" description="Helicase-associated" evidence="1">
    <location>
        <begin position="150"/>
        <end position="214"/>
    </location>
</feature>
<name>A0ABP6K7A1_9ACTN</name>
<reference evidence="3" key="1">
    <citation type="journal article" date="2019" name="Int. J. Syst. Evol. Microbiol.">
        <title>The Global Catalogue of Microorganisms (GCM) 10K type strain sequencing project: providing services to taxonomists for standard genome sequencing and annotation.</title>
        <authorList>
            <consortium name="The Broad Institute Genomics Platform"/>
            <consortium name="The Broad Institute Genome Sequencing Center for Infectious Disease"/>
            <person name="Wu L."/>
            <person name="Ma J."/>
        </authorList>
    </citation>
    <scope>NUCLEOTIDE SEQUENCE [LARGE SCALE GENOMIC DNA]</scope>
    <source>
        <strain evidence="3">JCM 9088</strain>
    </source>
</reference>
<protein>
    <recommendedName>
        <fullName evidence="1">Helicase-associated domain-containing protein</fullName>
    </recommendedName>
</protein>
<proteinExistence type="predicted"/>
<dbReference type="Proteomes" id="UP001500403">
    <property type="component" value="Unassembled WGS sequence"/>
</dbReference>
<gene>
    <name evidence="2" type="ORF">GCM10010446_63710</name>
</gene>
<evidence type="ECO:0000313" key="2">
    <source>
        <dbReference type="EMBL" id="GAA2969717.1"/>
    </source>
</evidence>
<evidence type="ECO:0000259" key="1">
    <source>
        <dbReference type="Pfam" id="PF03457"/>
    </source>
</evidence>
<organism evidence="2 3">
    <name type="scientific">Streptomyces enissocaesilis</name>
    <dbReference type="NCBI Taxonomy" id="332589"/>
    <lineage>
        <taxon>Bacteria</taxon>
        <taxon>Bacillati</taxon>
        <taxon>Actinomycetota</taxon>
        <taxon>Actinomycetes</taxon>
        <taxon>Kitasatosporales</taxon>
        <taxon>Streptomycetaceae</taxon>
        <taxon>Streptomyces</taxon>
        <taxon>Streptomyces rochei group</taxon>
    </lineage>
</organism>
<dbReference type="EMBL" id="BAAAUD010000089">
    <property type="protein sequence ID" value="GAA2969717.1"/>
    <property type="molecule type" value="Genomic_DNA"/>
</dbReference>
<feature type="domain" description="Helicase-associated" evidence="1">
    <location>
        <begin position="234"/>
        <end position="296"/>
    </location>
</feature>
<dbReference type="PANTHER" id="PTHR33418:SF1">
    <property type="entry name" value="HELICASE-ASSOCIATED DOMAIN-CONTAINING PROTEIN"/>
    <property type="match status" value="1"/>
</dbReference>
<feature type="domain" description="Helicase-associated" evidence="1">
    <location>
        <begin position="15"/>
        <end position="77"/>
    </location>
</feature>
<keyword evidence="3" id="KW-1185">Reference proteome</keyword>
<evidence type="ECO:0000313" key="3">
    <source>
        <dbReference type="Proteomes" id="UP001500403"/>
    </source>
</evidence>
<dbReference type="Pfam" id="PF03457">
    <property type="entry name" value="HA"/>
    <property type="match status" value="4"/>
</dbReference>
<feature type="domain" description="Helicase-associated" evidence="1">
    <location>
        <begin position="83"/>
        <end position="143"/>
    </location>
</feature>
<comment type="caution">
    <text evidence="2">The sequence shown here is derived from an EMBL/GenBank/DDBJ whole genome shotgun (WGS) entry which is preliminary data.</text>
</comment>
<dbReference type="RefSeq" id="WP_425577402.1">
    <property type="nucleotide sequence ID" value="NZ_BAAAUD010000089.1"/>
</dbReference>
<dbReference type="Gene3D" id="6.10.140.530">
    <property type="match status" value="1"/>
</dbReference>
<accession>A0ABP6K7A1</accession>
<dbReference type="InterPro" id="IPR005114">
    <property type="entry name" value="Helicase_assoc"/>
</dbReference>